<dbReference type="Proteomes" id="UP000051836">
    <property type="component" value="Unassembled WGS sequence"/>
</dbReference>
<sequence length="119" mass="13775">MGLRFWGAFACRVYEIRAEDKRLPVRAGSGVEALRCDCPLAYRWARLEVNKQFQGLHHGHEKLEELQLPGRSEPMDCMDIDMFEGICSSHYKNIKMYVFVLYIEALVTFNRDISLQTSG</sequence>
<accession>A0A0Q3MQV5</accession>
<protein>
    <submittedName>
        <fullName evidence="1">Uncharacterized protein</fullName>
    </submittedName>
</protein>
<proteinExistence type="predicted"/>
<organism evidence="1 2">
    <name type="scientific">Amazona aestiva</name>
    <name type="common">Blue-fronted Amazon parrot</name>
    <dbReference type="NCBI Taxonomy" id="12930"/>
    <lineage>
        <taxon>Eukaryota</taxon>
        <taxon>Metazoa</taxon>
        <taxon>Chordata</taxon>
        <taxon>Craniata</taxon>
        <taxon>Vertebrata</taxon>
        <taxon>Euteleostomi</taxon>
        <taxon>Archelosauria</taxon>
        <taxon>Archosauria</taxon>
        <taxon>Dinosauria</taxon>
        <taxon>Saurischia</taxon>
        <taxon>Theropoda</taxon>
        <taxon>Coelurosauria</taxon>
        <taxon>Aves</taxon>
        <taxon>Neognathae</taxon>
        <taxon>Neoaves</taxon>
        <taxon>Telluraves</taxon>
        <taxon>Australaves</taxon>
        <taxon>Psittaciformes</taxon>
        <taxon>Psittacidae</taxon>
        <taxon>Amazona</taxon>
    </lineage>
</organism>
<gene>
    <name evidence="1" type="ORF">AAES_44541</name>
</gene>
<reference evidence="1 2" key="1">
    <citation type="submission" date="2015-10" db="EMBL/GenBank/DDBJ databases">
        <authorList>
            <person name="Gilbert D.G."/>
        </authorList>
    </citation>
    <scope>NUCLEOTIDE SEQUENCE [LARGE SCALE GENOMIC DNA]</scope>
    <source>
        <strain evidence="1">FVVF132</strain>
    </source>
</reference>
<dbReference type="AlphaFoldDB" id="A0A0Q3MQV5"/>
<evidence type="ECO:0000313" key="2">
    <source>
        <dbReference type="Proteomes" id="UP000051836"/>
    </source>
</evidence>
<dbReference type="EMBL" id="LMAW01000947">
    <property type="protein sequence ID" value="KQK84887.1"/>
    <property type="molecule type" value="Genomic_DNA"/>
</dbReference>
<name>A0A0Q3MQV5_AMAAE</name>
<evidence type="ECO:0000313" key="1">
    <source>
        <dbReference type="EMBL" id="KQK84887.1"/>
    </source>
</evidence>
<keyword evidence="2" id="KW-1185">Reference proteome</keyword>
<comment type="caution">
    <text evidence="1">The sequence shown here is derived from an EMBL/GenBank/DDBJ whole genome shotgun (WGS) entry which is preliminary data.</text>
</comment>